<dbReference type="Gene3D" id="4.10.60.10">
    <property type="entry name" value="Zinc finger, CCHC-type"/>
    <property type="match status" value="1"/>
</dbReference>
<feature type="compositionally biased region" description="Polar residues" evidence="7">
    <location>
        <begin position="230"/>
        <end position="243"/>
    </location>
</feature>
<gene>
    <name evidence="9" type="ORF">NQ317_019230</name>
</gene>
<dbReference type="InterPro" id="IPR041588">
    <property type="entry name" value="Integrase_H2C2"/>
</dbReference>
<dbReference type="SUPFAM" id="SSF53098">
    <property type="entry name" value="Ribonuclease H-like"/>
    <property type="match status" value="1"/>
</dbReference>
<dbReference type="PANTHER" id="PTHR37984:SF5">
    <property type="entry name" value="PROTEIN NYNRIN-LIKE"/>
    <property type="match status" value="1"/>
</dbReference>
<dbReference type="InterPro" id="IPR036875">
    <property type="entry name" value="Znf_CCHC_sf"/>
</dbReference>
<evidence type="ECO:0000259" key="8">
    <source>
        <dbReference type="PROSITE" id="PS50158"/>
    </source>
</evidence>
<dbReference type="EMBL" id="JAPWTJ010000265">
    <property type="protein sequence ID" value="KAJ8980343.1"/>
    <property type="molecule type" value="Genomic_DNA"/>
</dbReference>
<dbReference type="Gene3D" id="2.40.70.10">
    <property type="entry name" value="Acid Proteases"/>
    <property type="match status" value="1"/>
</dbReference>
<dbReference type="PANTHER" id="PTHR37984">
    <property type="entry name" value="PROTEIN CBG26694"/>
    <property type="match status" value="1"/>
</dbReference>
<accession>A0ABQ9JPZ6</accession>
<keyword evidence="3" id="KW-0548">Nucleotidyltransferase</keyword>
<evidence type="ECO:0000256" key="7">
    <source>
        <dbReference type="SAM" id="MobiDB-lite"/>
    </source>
</evidence>
<dbReference type="Gene3D" id="1.10.340.70">
    <property type="match status" value="1"/>
</dbReference>
<reference evidence="9" key="1">
    <citation type="journal article" date="2023" name="Insect Mol. Biol.">
        <title>Genome sequencing provides insights into the evolution of gene families encoding plant cell wall-degrading enzymes in longhorned beetles.</title>
        <authorList>
            <person name="Shin N.R."/>
            <person name="Okamura Y."/>
            <person name="Kirsch R."/>
            <person name="Pauchet Y."/>
        </authorList>
    </citation>
    <scope>NUCLEOTIDE SEQUENCE</scope>
    <source>
        <strain evidence="9">MMC_N1</strain>
    </source>
</reference>
<dbReference type="InterPro" id="IPR001878">
    <property type="entry name" value="Znf_CCHC"/>
</dbReference>
<dbReference type="EC" id="2.7.7.49" evidence="1"/>
<evidence type="ECO:0000256" key="6">
    <source>
        <dbReference type="PROSITE-ProRule" id="PRU00047"/>
    </source>
</evidence>
<keyword evidence="10" id="KW-1185">Reference proteome</keyword>
<proteinExistence type="predicted"/>
<dbReference type="PROSITE" id="PS50158">
    <property type="entry name" value="ZF_CCHC"/>
    <property type="match status" value="1"/>
</dbReference>
<dbReference type="Pfam" id="PF17921">
    <property type="entry name" value="Integrase_H2C2"/>
    <property type="match status" value="1"/>
</dbReference>
<evidence type="ECO:0000313" key="10">
    <source>
        <dbReference type="Proteomes" id="UP001162164"/>
    </source>
</evidence>
<evidence type="ECO:0000256" key="5">
    <source>
        <dbReference type="ARBA" id="ARBA00022759"/>
    </source>
</evidence>
<feature type="compositionally biased region" description="Basic and acidic residues" evidence="7">
    <location>
        <begin position="216"/>
        <end position="228"/>
    </location>
</feature>
<evidence type="ECO:0000313" key="9">
    <source>
        <dbReference type="EMBL" id="KAJ8980343.1"/>
    </source>
</evidence>
<evidence type="ECO:0000256" key="1">
    <source>
        <dbReference type="ARBA" id="ARBA00012493"/>
    </source>
</evidence>
<organism evidence="9 10">
    <name type="scientific">Molorchus minor</name>
    <dbReference type="NCBI Taxonomy" id="1323400"/>
    <lineage>
        <taxon>Eukaryota</taxon>
        <taxon>Metazoa</taxon>
        <taxon>Ecdysozoa</taxon>
        <taxon>Arthropoda</taxon>
        <taxon>Hexapoda</taxon>
        <taxon>Insecta</taxon>
        <taxon>Pterygota</taxon>
        <taxon>Neoptera</taxon>
        <taxon>Endopterygota</taxon>
        <taxon>Coleoptera</taxon>
        <taxon>Polyphaga</taxon>
        <taxon>Cucujiformia</taxon>
        <taxon>Chrysomeloidea</taxon>
        <taxon>Cerambycidae</taxon>
        <taxon>Lamiinae</taxon>
        <taxon>Monochamini</taxon>
        <taxon>Molorchus</taxon>
    </lineage>
</organism>
<feature type="region of interest" description="Disordered" evidence="7">
    <location>
        <begin position="216"/>
        <end position="265"/>
    </location>
</feature>
<dbReference type="InterPro" id="IPR036397">
    <property type="entry name" value="RNaseH_sf"/>
</dbReference>
<feature type="domain" description="CCHC-type" evidence="8">
    <location>
        <begin position="274"/>
        <end position="289"/>
    </location>
</feature>
<sequence length="687" mass="78170">MYRYLTTTENQVNLQRKEKTGHFTNCSSRFNGSKDSDVNAFIDSITIYKDCALITDENAFKGLPMLLDGFAATWYQGVKSTITTWAEAIDLLRTVFGPRKPPYRVYRELFESEQDRNTASDIFICKARSILAQLPTDTLTEATQIDMVYGLLHRRIREKVTRDSVTTFTELLQKCRLVEETFEVNTRPPIEQKDNKRPRCQYCKYIGHTKDECRKLSAKSEEKPKHEISTYGQGSGTASRPQVSTSSSSEQPTTSSSTSKPIEDTANAKPPIQCYKCGKPGYIRSKCPKCNGTETATLDFLSLDTLIAPRSRPIFEVSILGYHGAGLIDTAAKQSVAGSMLYDIFKKENQRFEEEQIIVKLADGNAKEEMVLVTHQDVILQGRSIATKFIIFPEATNFTLFGIDFLQDAQVILNLGENSWKFSDSPESKFPLNYELPLPCNKPVEFASLENLRPEEGTMLDEIQKKKLATLLEENEDIFQPGGEPTPYAKHYINTGDNQPISLPPYRMTPARKRNVVADTLSRPPCDHDDQEICGVCSVTIELPRRMPSHERERVLREYHDAPTAAHYGADRTLQRIAKRYYFPGMRRYITEYVKECPDCQRYKATNQKPAGLLQTPAYAQRFETISVDLFGPLPKDEEGNTWIFIVEDVSTKWVELFALQRATAEECARTLMNEIFLRFGLPREAY</sequence>
<feature type="compositionally biased region" description="Low complexity" evidence="7">
    <location>
        <begin position="244"/>
        <end position="259"/>
    </location>
</feature>
<keyword evidence="2" id="KW-0808">Transferase</keyword>
<comment type="caution">
    <text evidence="9">The sequence shown here is derived from an EMBL/GenBank/DDBJ whole genome shotgun (WGS) entry which is preliminary data.</text>
</comment>
<keyword evidence="4" id="KW-0540">Nuclease</keyword>
<protein>
    <recommendedName>
        <fullName evidence="1">RNA-directed DNA polymerase</fullName>
        <ecNumber evidence="1">2.7.7.49</ecNumber>
    </recommendedName>
</protein>
<dbReference type="Proteomes" id="UP001162164">
    <property type="component" value="Unassembled WGS sequence"/>
</dbReference>
<evidence type="ECO:0000256" key="2">
    <source>
        <dbReference type="ARBA" id="ARBA00022679"/>
    </source>
</evidence>
<evidence type="ECO:0000256" key="4">
    <source>
        <dbReference type="ARBA" id="ARBA00022722"/>
    </source>
</evidence>
<dbReference type="SMART" id="SM00343">
    <property type="entry name" value="ZnF_C2HC"/>
    <property type="match status" value="2"/>
</dbReference>
<dbReference type="InterPro" id="IPR012337">
    <property type="entry name" value="RNaseH-like_sf"/>
</dbReference>
<name>A0ABQ9JPZ6_9CUCU</name>
<keyword evidence="5" id="KW-0378">Hydrolase</keyword>
<dbReference type="InterPro" id="IPR021109">
    <property type="entry name" value="Peptidase_aspartic_dom_sf"/>
</dbReference>
<keyword evidence="6" id="KW-0479">Metal-binding</keyword>
<dbReference type="Gene3D" id="3.30.420.10">
    <property type="entry name" value="Ribonuclease H-like superfamily/Ribonuclease H"/>
    <property type="match status" value="1"/>
</dbReference>
<keyword evidence="6" id="KW-0863">Zinc-finger</keyword>
<dbReference type="SUPFAM" id="SSF57756">
    <property type="entry name" value="Retrovirus zinc finger-like domains"/>
    <property type="match status" value="1"/>
</dbReference>
<dbReference type="InterPro" id="IPR050951">
    <property type="entry name" value="Retrovirus_Pol_polyprotein"/>
</dbReference>
<keyword evidence="6" id="KW-0862">Zinc</keyword>
<keyword evidence="5" id="KW-0255">Endonuclease</keyword>
<evidence type="ECO:0000256" key="3">
    <source>
        <dbReference type="ARBA" id="ARBA00022695"/>
    </source>
</evidence>
<dbReference type="SUPFAM" id="SSF50630">
    <property type="entry name" value="Acid proteases"/>
    <property type="match status" value="1"/>
</dbReference>